<evidence type="ECO:0000259" key="1">
    <source>
        <dbReference type="Pfam" id="PF00535"/>
    </source>
</evidence>
<dbReference type="SUPFAM" id="SSF53448">
    <property type="entry name" value="Nucleotide-diphospho-sugar transferases"/>
    <property type="match status" value="1"/>
</dbReference>
<sequence length="33" mass="3748">HLDFEILLVDDSSPDGTAAAYKELQKIFRGERL</sequence>
<keyword evidence="2" id="KW-0808">Transferase</keyword>
<gene>
    <name evidence="2" type="ORF">TGVAND_277970B</name>
</gene>
<accession>A0A086Q9T0</accession>
<comment type="caution">
    <text evidence="2">The sequence shown here is derived from an EMBL/GenBank/DDBJ whole genome shotgun (WGS) entry which is preliminary data.</text>
</comment>
<reference evidence="2 3" key="1">
    <citation type="submission" date="2014-08" db="EMBL/GenBank/DDBJ databases">
        <authorList>
            <person name="Sibley D."/>
            <person name="Venepally P."/>
            <person name="Karamycheva S."/>
            <person name="Hadjithomas M."/>
            <person name="Khan A."/>
            <person name="Brunk B."/>
            <person name="Roos D."/>
            <person name="Caler E."/>
            <person name="Lorenzi H."/>
        </authorList>
    </citation>
    <scope>NUCLEOTIDE SEQUENCE [LARGE SCALE GENOMIC DNA]</scope>
    <source>
        <strain evidence="2 3">VAND</strain>
    </source>
</reference>
<dbReference type="Pfam" id="PF00535">
    <property type="entry name" value="Glycos_transf_2"/>
    <property type="match status" value="1"/>
</dbReference>
<name>A0A086Q9T0_TOXGO</name>
<organism evidence="2 3">
    <name type="scientific">Toxoplasma gondii VAND</name>
    <dbReference type="NCBI Taxonomy" id="933077"/>
    <lineage>
        <taxon>Eukaryota</taxon>
        <taxon>Sar</taxon>
        <taxon>Alveolata</taxon>
        <taxon>Apicomplexa</taxon>
        <taxon>Conoidasida</taxon>
        <taxon>Coccidia</taxon>
        <taxon>Eucoccidiorida</taxon>
        <taxon>Eimeriorina</taxon>
        <taxon>Sarcocystidae</taxon>
        <taxon>Toxoplasma</taxon>
    </lineage>
</organism>
<dbReference type="EC" id="2.4.1.83" evidence="2"/>
<protein>
    <submittedName>
        <fullName evidence="2">Dolichol-phosphate-mannose synthase family protein</fullName>
        <ecNumber evidence="2">2.4.1.83</ecNumber>
    </submittedName>
</protein>
<dbReference type="InterPro" id="IPR001173">
    <property type="entry name" value="Glyco_trans_2-like"/>
</dbReference>
<dbReference type="EMBL" id="AEYJ02000537">
    <property type="protein sequence ID" value="KFH09362.1"/>
    <property type="molecule type" value="Genomic_DNA"/>
</dbReference>
<evidence type="ECO:0000313" key="2">
    <source>
        <dbReference type="EMBL" id="KFH09362.1"/>
    </source>
</evidence>
<proteinExistence type="predicted"/>
<dbReference type="GO" id="GO:0004582">
    <property type="term" value="F:dolichyl-phosphate beta-D-mannosyltransferase activity"/>
    <property type="evidence" value="ECO:0007669"/>
    <property type="project" value="UniProtKB-EC"/>
</dbReference>
<feature type="non-terminal residue" evidence="2">
    <location>
        <position position="33"/>
    </location>
</feature>
<reference evidence="2 3" key="2">
    <citation type="journal article" date="2015" name="Eukaryot. Cell">
        <title>Genetic mapping reveals that sinefungin resistance in Toxoplasma gondii is controlled by a putative amino acid transporter locus that can be used as a negative selectable marker.</title>
        <authorList>
            <person name="Behnke M.S."/>
            <person name="Khan A."/>
            <person name="Sibley L.D."/>
        </authorList>
    </citation>
    <scope>NUCLEOTIDE SEQUENCE [LARGE SCALE GENOMIC DNA]</scope>
    <source>
        <strain evidence="2 3">VAND</strain>
    </source>
</reference>
<dbReference type="InterPro" id="IPR029044">
    <property type="entry name" value="Nucleotide-diphossugar_trans"/>
</dbReference>
<keyword evidence="2" id="KW-0328">Glycosyltransferase</keyword>
<dbReference type="VEuPathDB" id="ToxoDB:TGVAND_277970B"/>
<dbReference type="Proteomes" id="UP000028840">
    <property type="component" value="Unassembled WGS sequence"/>
</dbReference>
<dbReference type="AlphaFoldDB" id="A0A086Q9T0"/>
<feature type="non-terminal residue" evidence="2">
    <location>
        <position position="1"/>
    </location>
</feature>
<feature type="domain" description="Glycosyltransferase 2-like" evidence="1">
    <location>
        <begin position="2"/>
        <end position="26"/>
    </location>
</feature>
<evidence type="ECO:0000313" key="3">
    <source>
        <dbReference type="Proteomes" id="UP000028840"/>
    </source>
</evidence>